<gene>
    <name evidence="1" type="ORF">DW789_06390</name>
</gene>
<name>A0A414FW10_9BACT</name>
<dbReference type="AlphaFoldDB" id="A0A414FW10"/>
<comment type="caution">
    <text evidence="1">The sequence shown here is derived from an EMBL/GenBank/DDBJ whole genome shotgun (WGS) entry which is preliminary data.</text>
</comment>
<dbReference type="RefSeq" id="WP_118164338.1">
    <property type="nucleotide sequence ID" value="NZ_JAQCSP010000018.1"/>
</dbReference>
<evidence type="ECO:0000313" key="1">
    <source>
        <dbReference type="EMBL" id="RHD55442.1"/>
    </source>
</evidence>
<dbReference type="EMBL" id="QSJG01000009">
    <property type="protein sequence ID" value="RHD55442.1"/>
    <property type="molecule type" value="Genomic_DNA"/>
</dbReference>
<accession>A0A414FW10</accession>
<protein>
    <recommendedName>
        <fullName evidence="3">Capsule assembly Wzi family protein</fullName>
    </recommendedName>
</protein>
<evidence type="ECO:0008006" key="3">
    <source>
        <dbReference type="Google" id="ProtNLM"/>
    </source>
</evidence>
<reference evidence="1 2" key="1">
    <citation type="submission" date="2018-08" db="EMBL/GenBank/DDBJ databases">
        <title>A genome reference for cultivated species of the human gut microbiota.</title>
        <authorList>
            <person name="Zou Y."/>
            <person name="Xue W."/>
            <person name="Luo G."/>
        </authorList>
    </citation>
    <scope>NUCLEOTIDE SEQUENCE [LARGE SCALE GENOMIC DNA]</scope>
    <source>
        <strain evidence="1 2">AM31-10</strain>
    </source>
</reference>
<evidence type="ECO:0000313" key="2">
    <source>
        <dbReference type="Proteomes" id="UP000284361"/>
    </source>
</evidence>
<organism evidence="1 2">
    <name type="scientific">Phocaeicola plebeius</name>
    <dbReference type="NCBI Taxonomy" id="310297"/>
    <lineage>
        <taxon>Bacteria</taxon>
        <taxon>Pseudomonadati</taxon>
        <taxon>Bacteroidota</taxon>
        <taxon>Bacteroidia</taxon>
        <taxon>Bacteroidales</taxon>
        <taxon>Bacteroidaceae</taxon>
        <taxon>Phocaeicola</taxon>
    </lineage>
</organism>
<dbReference type="Proteomes" id="UP000284361">
    <property type="component" value="Unassembled WGS sequence"/>
</dbReference>
<proteinExistence type="predicted"/>
<sequence length="494" mass="56491">MKHYLYNLLITISLAWLSIPTFSQHINSTLTYQIETSGNISEGTYSPLWFTANRYGLSSNKSNSGYIRSQLEYKKTLKHQWRIQAGIDLAGTTNQTSNFVIQQAYGNISWRFLTLSIGSKERKGVPLEKNEQLSSGMLVEGANARPIPQFRGEITDYVNIPYTHNWLSFKGHIAYGILTDNSWKEKFTQPQHEYGKNILYHSKSLMFKIGNTEKLPIEFEFGLIDAALFGGSRMRKNNDGSSTLMQDMPNGIKSFFKAFFPKQSSNKIENVEGNHVGSWNFSLNYYPHNWKIRLYLEHFFDDHSQMFWQYGRWKDGQLGLDITFPKNNFISNVIWEGMSTKNQSGAILYDGFAGSFPEYQISANDNYYNNGEAMSWQHWGMGIGNPLLPGPIYNSDGSLMFKSNRVRSQHIGIAGTPSIEWKYRILLSYVRHWGTYNTPLDKLSTQFCSLYEITYTPHWSKGWSTSIALGIDRGNYLGNSTGGIITLRKSGKIL</sequence>